<proteinExistence type="predicted"/>
<feature type="domain" description="RsbT co-antagonist protein RsbRD N-terminal" evidence="2">
    <location>
        <begin position="32"/>
        <end position="169"/>
    </location>
</feature>
<dbReference type="InterPro" id="IPR025751">
    <property type="entry name" value="RsbRD_N_dom"/>
</dbReference>
<evidence type="ECO:0000313" key="3">
    <source>
        <dbReference type="EMBL" id="MBP2387427.1"/>
    </source>
</evidence>
<dbReference type="InterPro" id="IPR025736">
    <property type="entry name" value="PucR_C-HTH_dom"/>
</dbReference>
<dbReference type="Pfam" id="PF14361">
    <property type="entry name" value="RsbRD_N"/>
    <property type="match status" value="1"/>
</dbReference>
<evidence type="ECO:0008006" key="5">
    <source>
        <dbReference type="Google" id="ProtNLM"/>
    </source>
</evidence>
<dbReference type="Gene3D" id="1.10.10.2840">
    <property type="entry name" value="PucR C-terminal helix-turn-helix domain"/>
    <property type="match status" value="1"/>
</dbReference>
<evidence type="ECO:0000259" key="2">
    <source>
        <dbReference type="Pfam" id="PF14361"/>
    </source>
</evidence>
<evidence type="ECO:0000259" key="1">
    <source>
        <dbReference type="Pfam" id="PF13556"/>
    </source>
</evidence>
<feature type="domain" description="PucR C-terminal helix-turn-helix" evidence="1">
    <location>
        <begin position="338"/>
        <end position="390"/>
    </location>
</feature>
<organism evidence="3 4">
    <name type="scientific">Paeniglutamicibacter kerguelensis</name>
    <dbReference type="NCBI Taxonomy" id="254788"/>
    <lineage>
        <taxon>Bacteria</taxon>
        <taxon>Bacillati</taxon>
        <taxon>Actinomycetota</taxon>
        <taxon>Actinomycetes</taxon>
        <taxon>Micrococcales</taxon>
        <taxon>Micrococcaceae</taxon>
        <taxon>Paeniglutamicibacter</taxon>
    </lineage>
</organism>
<dbReference type="InterPro" id="IPR051448">
    <property type="entry name" value="CdaR-like_regulators"/>
</dbReference>
<dbReference type="PANTHER" id="PTHR33744:SF1">
    <property type="entry name" value="DNA-BINDING TRANSCRIPTIONAL ACTIVATOR ADER"/>
    <property type="match status" value="1"/>
</dbReference>
<accession>A0ABS4XG30</accession>
<comment type="caution">
    <text evidence="3">The sequence shown here is derived from an EMBL/GenBank/DDBJ whole genome shotgun (WGS) entry which is preliminary data.</text>
</comment>
<dbReference type="RefSeq" id="WP_209999664.1">
    <property type="nucleotide sequence ID" value="NZ_BAAAJY010000009.1"/>
</dbReference>
<protein>
    <recommendedName>
        <fullName evidence="5">PucR family transcriptional regulator</fullName>
    </recommendedName>
</protein>
<dbReference type="Proteomes" id="UP001296993">
    <property type="component" value="Unassembled WGS sequence"/>
</dbReference>
<dbReference type="InterPro" id="IPR042070">
    <property type="entry name" value="PucR_C-HTH_sf"/>
</dbReference>
<dbReference type="PANTHER" id="PTHR33744">
    <property type="entry name" value="CARBOHYDRATE DIACID REGULATOR"/>
    <property type="match status" value="1"/>
</dbReference>
<dbReference type="EMBL" id="JAGIOF010000001">
    <property type="protein sequence ID" value="MBP2387427.1"/>
    <property type="molecule type" value="Genomic_DNA"/>
</dbReference>
<keyword evidence="4" id="KW-1185">Reference proteome</keyword>
<evidence type="ECO:0000313" key="4">
    <source>
        <dbReference type="Proteomes" id="UP001296993"/>
    </source>
</evidence>
<name>A0ABS4XG30_9MICC</name>
<dbReference type="Pfam" id="PF13556">
    <property type="entry name" value="HTH_30"/>
    <property type="match status" value="1"/>
</dbReference>
<gene>
    <name evidence="3" type="ORF">JOF47_002938</name>
</gene>
<reference evidence="3 4" key="1">
    <citation type="submission" date="2021-03" db="EMBL/GenBank/DDBJ databases">
        <title>Sequencing the genomes of 1000 actinobacteria strains.</title>
        <authorList>
            <person name="Klenk H.-P."/>
        </authorList>
    </citation>
    <scope>NUCLEOTIDE SEQUENCE [LARGE SCALE GENOMIC DNA]</scope>
    <source>
        <strain evidence="3 4">DSM 15797</strain>
    </source>
</reference>
<sequence length="394" mass="42639">MLTSDFARSEQNGQESDSLRWSALIDQLDVGELTDEFIARLSGIPIYASAPLPLSEIRRTGRASFDALIMAMKASSDAPDYLRERKAIALDVGVSRARAGVPIDALMTAIRLDFSILWGAITSVARPEDAPLLVGHTARVWEVVDGYAGETQRAYVAELARIQAEAASMRQGYLATLFSEKNLAAATLERLAAELGQPLETEYVVVAALGEQIPAMRLALANERASNRVYTYSLSDALVVFYPHDERAGSEGLRLGARIEKLGCGFISDPCGLEAIPQAATVARSLAKLLEPHESGAMTWARGWARMARRELAEAGAPGLGEVERALEQCGAAERRRLTEAVRAYLQTGSVGQAAEELFCHRNTLMNRLNRFAALTGVDPAIPVQAARLVVGWS</sequence>